<dbReference type="InterPro" id="IPR011009">
    <property type="entry name" value="Kinase-like_dom_sf"/>
</dbReference>
<dbReference type="AlphaFoldDB" id="A0A5C3N820"/>
<dbReference type="InterPro" id="IPR000719">
    <property type="entry name" value="Prot_kinase_dom"/>
</dbReference>
<dbReference type="InterPro" id="IPR051681">
    <property type="entry name" value="Ser/Thr_Kinases-Pseudokinases"/>
</dbReference>
<dbReference type="PROSITE" id="PS50011">
    <property type="entry name" value="PROTEIN_KINASE_DOM"/>
    <property type="match status" value="1"/>
</dbReference>
<sequence length="643" mass="72831">MEGDPLPHYFPPFLWRFWFSSDGNGLDVQFMHIYDVFKDELAEIRRIPDAGRSVFHDFDNGVLDPGCKRALRQAEAAFNRLEYEVEGVLRDVIEKITARGDRPDREPVHMSQASVTSLSRYFTFLRYRNSIGYYDTLKKLGLMTRWWSGHLGTYTPFQSMRRRAILASFTSFLDHDPGDAPTWNGFYEDVLDKHCLQHSQLDLNIGVASEGSEFLLSDTCFVAVEEDDDPETGSSYLFPISASIGLYLVSYPVNWSGTFQKQGASAATTIDCDLESVPDVHMRNTILLRSNPAQIYFRSLTSIVKSLTWSHDFEATPGQWDYTRLKAQCRDRSIRDAVKKTLTLKDTLAVTDLTEDVVWIGETPVCYGSFADIWKGTWTDRIDKTSRVVATKVLRSVMVQNVKEKLLSRLKDEILAWHRLSHPHILQFHGVVQMANTLGMVSAWCNNGTVIHYLKQVNPSADRLDLLCQIASGVSYLHHFKPVVIHGDLKGSNILVDQHARAVITDFGLSKVMEDFSDSMNILTSFFAGSTRWMAPELILALIEDDGHPPPLTTHSDVYAFASVATGQLPYPHRTNDHAVTVDIMRGVKPSRGARCLVDCLDHEAFWSILDRCWHASPHMRTRMTEVTHSLHSLKKSALPPIQ</sequence>
<dbReference type="Pfam" id="PF07714">
    <property type="entry name" value="PK_Tyr_Ser-Thr"/>
    <property type="match status" value="1"/>
</dbReference>
<dbReference type="OrthoDB" id="6718656at2759"/>
<accession>A0A5C3N820</accession>
<dbReference type="PANTHER" id="PTHR44329">
    <property type="entry name" value="SERINE/THREONINE-PROTEIN KINASE TNNI3K-RELATED"/>
    <property type="match status" value="1"/>
</dbReference>
<dbReference type="Proteomes" id="UP000305948">
    <property type="component" value="Unassembled WGS sequence"/>
</dbReference>
<protein>
    <submittedName>
        <fullName evidence="2">Kinase-like protein</fullName>
    </submittedName>
</protein>
<dbReference type="EMBL" id="ML213506">
    <property type="protein sequence ID" value="TFK53864.1"/>
    <property type="molecule type" value="Genomic_DNA"/>
</dbReference>
<reference evidence="2 3" key="1">
    <citation type="journal article" date="2019" name="Nat. Ecol. Evol.">
        <title>Megaphylogeny resolves global patterns of mushroom evolution.</title>
        <authorList>
            <person name="Varga T."/>
            <person name="Krizsan K."/>
            <person name="Foldi C."/>
            <person name="Dima B."/>
            <person name="Sanchez-Garcia M."/>
            <person name="Sanchez-Ramirez S."/>
            <person name="Szollosi G.J."/>
            <person name="Szarkandi J.G."/>
            <person name="Papp V."/>
            <person name="Albert L."/>
            <person name="Andreopoulos W."/>
            <person name="Angelini C."/>
            <person name="Antonin V."/>
            <person name="Barry K.W."/>
            <person name="Bougher N.L."/>
            <person name="Buchanan P."/>
            <person name="Buyck B."/>
            <person name="Bense V."/>
            <person name="Catcheside P."/>
            <person name="Chovatia M."/>
            <person name="Cooper J."/>
            <person name="Damon W."/>
            <person name="Desjardin D."/>
            <person name="Finy P."/>
            <person name="Geml J."/>
            <person name="Haridas S."/>
            <person name="Hughes K."/>
            <person name="Justo A."/>
            <person name="Karasinski D."/>
            <person name="Kautmanova I."/>
            <person name="Kiss B."/>
            <person name="Kocsube S."/>
            <person name="Kotiranta H."/>
            <person name="LaButti K.M."/>
            <person name="Lechner B.E."/>
            <person name="Liimatainen K."/>
            <person name="Lipzen A."/>
            <person name="Lukacs Z."/>
            <person name="Mihaltcheva S."/>
            <person name="Morgado L.N."/>
            <person name="Niskanen T."/>
            <person name="Noordeloos M.E."/>
            <person name="Ohm R.A."/>
            <person name="Ortiz-Santana B."/>
            <person name="Ovrebo C."/>
            <person name="Racz N."/>
            <person name="Riley R."/>
            <person name="Savchenko A."/>
            <person name="Shiryaev A."/>
            <person name="Soop K."/>
            <person name="Spirin V."/>
            <person name="Szebenyi C."/>
            <person name="Tomsovsky M."/>
            <person name="Tulloss R.E."/>
            <person name="Uehling J."/>
            <person name="Grigoriev I.V."/>
            <person name="Vagvolgyi C."/>
            <person name="Papp T."/>
            <person name="Martin F.M."/>
            <person name="Miettinen O."/>
            <person name="Hibbett D.S."/>
            <person name="Nagy L.G."/>
        </authorList>
    </citation>
    <scope>NUCLEOTIDE SEQUENCE [LARGE SCALE GENOMIC DNA]</scope>
    <source>
        <strain evidence="2 3">OMC1185</strain>
    </source>
</reference>
<evidence type="ECO:0000259" key="1">
    <source>
        <dbReference type="PROSITE" id="PS50011"/>
    </source>
</evidence>
<evidence type="ECO:0000313" key="3">
    <source>
        <dbReference type="Proteomes" id="UP000305948"/>
    </source>
</evidence>
<proteinExistence type="predicted"/>
<dbReference type="InterPro" id="IPR008271">
    <property type="entry name" value="Ser/Thr_kinase_AS"/>
</dbReference>
<gene>
    <name evidence="2" type="ORF">OE88DRAFT_1732620</name>
</gene>
<organism evidence="2 3">
    <name type="scientific">Heliocybe sulcata</name>
    <dbReference type="NCBI Taxonomy" id="5364"/>
    <lineage>
        <taxon>Eukaryota</taxon>
        <taxon>Fungi</taxon>
        <taxon>Dikarya</taxon>
        <taxon>Basidiomycota</taxon>
        <taxon>Agaricomycotina</taxon>
        <taxon>Agaricomycetes</taxon>
        <taxon>Gloeophyllales</taxon>
        <taxon>Gloeophyllaceae</taxon>
        <taxon>Heliocybe</taxon>
    </lineage>
</organism>
<name>A0A5C3N820_9AGAM</name>
<feature type="domain" description="Protein kinase" evidence="1">
    <location>
        <begin position="359"/>
        <end position="635"/>
    </location>
</feature>
<dbReference type="Gene3D" id="1.10.510.10">
    <property type="entry name" value="Transferase(Phosphotransferase) domain 1"/>
    <property type="match status" value="1"/>
</dbReference>
<dbReference type="STRING" id="5364.A0A5C3N820"/>
<dbReference type="SUPFAM" id="SSF56112">
    <property type="entry name" value="Protein kinase-like (PK-like)"/>
    <property type="match status" value="1"/>
</dbReference>
<dbReference type="PROSITE" id="PS00108">
    <property type="entry name" value="PROTEIN_KINASE_ST"/>
    <property type="match status" value="1"/>
</dbReference>
<evidence type="ECO:0000313" key="2">
    <source>
        <dbReference type="EMBL" id="TFK53864.1"/>
    </source>
</evidence>
<dbReference type="SMART" id="SM00220">
    <property type="entry name" value="S_TKc"/>
    <property type="match status" value="1"/>
</dbReference>
<keyword evidence="2" id="KW-0808">Transferase</keyword>
<keyword evidence="2" id="KW-0418">Kinase</keyword>
<dbReference type="GO" id="GO:0004674">
    <property type="term" value="F:protein serine/threonine kinase activity"/>
    <property type="evidence" value="ECO:0007669"/>
    <property type="project" value="TreeGrafter"/>
</dbReference>
<keyword evidence="3" id="KW-1185">Reference proteome</keyword>
<dbReference type="InterPro" id="IPR001245">
    <property type="entry name" value="Ser-Thr/Tyr_kinase_cat_dom"/>
</dbReference>
<dbReference type="GO" id="GO:0005524">
    <property type="term" value="F:ATP binding"/>
    <property type="evidence" value="ECO:0007669"/>
    <property type="project" value="InterPro"/>
</dbReference>